<accession>A0A8J3E9V8</accession>
<dbReference type="Pfam" id="PF07977">
    <property type="entry name" value="FabA"/>
    <property type="match status" value="1"/>
</dbReference>
<dbReference type="AlphaFoldDB" id="A0A8J3E9V8"/>
<dbReference type="CDD" id="cd01288">
    <property type="entry name" value="FabZ"/>
    <property type="match status" value="1"/>
</dbReference>
<dbReference type="InterPro" id="IPR013114">
    <property type="entry name" value="FabA_FabZ"/>
</dbReference>
<dbReference type="PANTHER" id="PTHR30272">
    <property type="entry name" value="3-HYDROXYACYL-[ACYL-CARRIER-PROTEIN] DEHYDRATASE"/>
    <property type="match status" value="1"/>
</dbReference>
<dbReference type="InterPro" id="IPR029069">
    <property type="entry name" value="HotDog_dom_sf"/>
</dbReference>
<sequence length="158" mass="16501">MRLEYFQMIDRVLACGEGVIVAEARVPEASPVFEGHFPGHPLMPGVLLVEAMAQASGYLILATQGFARMPFLAGVREAKLRSFVTPGMTLKVEARLVHDGSGYAVTAGSIGGPDGRRICDAELTLRTLPFPAPELAAAMRARAAEIGLPAAGAAGKAA</sequence>
<evidence type="ECO:0000313" key="2">
    <source>
        <dbReference type="EMBL" id="GGG18219.1"/>
    </source>
</evidence>
<gene>
    <name evidence="2" type="ORF">GCM10010964_03060</name>
</gene>
<reference evidence="2 3" key="1">
    <citation type="journal article" date="2014" name="Int. J. Syst. Evol. Microbiol.">
        <title>Complete genome sequence of Corynebacterium casei LMG S-19264T (=DSM 44701T), isolated from a smear-ripened cheese.</title>
        <authorList>
            <consortium name="US DOE Joint Genome Institute (JGI-PGF)"/>
            <person name="Walter F."/>
            <person name="Albersmeier A."/>
            <person name="Kalinowski J."/>
            <person name="Ruckert C."/>
        </authorList>
    </citation>
    <scope>NUCLEOTIDE SEQUENCE [LARGE SCALE GENOMIC DNA]</scope>
    <source>
        <strain evidence="2 3">CGMCC 1.16330</strain>
    </source>
</reference>
<dbReference type="EMBL" id="BMKS01000001">
    <property type="protein sequence ID" value="GGG18219.1"/>
    <property type="molecule type" value="Genomic_DNA"/>
</dbReference>
<evidence type="ECO:0000313" key="3">
    <source>
        <dbReference type="Proteomes" id="UP000597507"/>
    </source>
</evidence>
<keyword evidence="3" id="KW-1185">Reference proteome</keyword>
<organism evidence="2 3">
    <name type="scientific">Caldovatus sediminis</name>
    <dbReference type="NCBI Taxonomy" id="2041189"/>
    <lineage>
        <taxon>Bacteria</taxon>
        <taxon>Pseudomonadati</taxon>
        <taxon>Pseudomonadota</taxon>
        <taxon>Alphaproteobacteria</taxon>
        <taxon>Acetobacterales</taxon>
        <taxon>Roseomonadaceae</taxon>
        <taxon>Caldovatus</taxon>
    </lineage>
</organism>
<dbReference type="Gene3D" id="3.10.129.10">
    <property type="entry name" value="Hotdog Thioesterase"/>
    <property type="match status" value="1"/>
</dbReference>
<protein>
    <submittedName>
        <fullName evidence="2">Beta-hydroxyacyl-ACP dehydratase</fullName>
    </submittedName>
</protein>
<evidence type="ECO:0000256" key="1">
    <source>
        <dbReference type="ARBA" id="ARBA00023239"/>
    </source>
</evidence>
<dbReference type="Proteomes" id="UP000597507">
    <property type="component" value="Unassembled WGS sequence"/>
</dbReference>
<dbReference type="PANTHER" id="PTHR30272:SF1">
    <property type="entry name" value="3-HYDROXYACYL-[ACYL-CARRIER-PROTEIN] DEHYDRATASE"/>
    <property type="match status" value="1"/>
</dbReference>
<keyword evidence="1" id="KW-0456">Lyase</keyword>
<proteinExistence type="predicted"/>
<dbReference type="GO" id="GO:0016829">
    <property type="term" value="F:lyase activity"/>
    <property type="evidence" value="ECO:0007669"/>
    <property type="project" value="UniProtKB-KW"/>
</dbReference>
<comment type="caution">
    <text evidence="2">The sequence shown here is derived from an EMBL/GenBank/DDBJ whole genome shotgun (WGS) entry which is preliminary data.</text>
</comment>
<name>A0A8J3E9V8_9PROT</name>
<dbReference type="SUPFAM" id="SSF54637">
    <property type="entry name" value="Thioesterase/thiol ester dehydrase-isomerase"/>
    <property type="match status" value="1"/>
</dbReference>